<protein>
    <submittedName>
        <fullName evidence="4">Outer membrane protein beta-barrel domain protein</fullName>
    </submittedName>
</protein>
<keyword evidence="5" id="KW-1185">Reference proteome</keyword>
<accession>A0A221K0H5</accession>
<feature type="chain" id="PRO_5012872102" evidence="2">
    <location>
        <begin position="21"/>
        <end position="186"/>
    </location>
</feature>
<dbReference type="Pfam" id="PF13505">
    <property type="entry name" value="OMP_b-brl"/>
    <property type="match status" value="1"/>
</dbReference>
<name>A0A221K0H5_9RHOB</name>
<dbReference type="AlphaFoldDB" id="A0A221K0H5"/>
<feature type="domain" description="Outer membrane protein beta-barrel" evidence="3">
    <location>
        <begin position="9"/>
        <end position="186"/>
    </location>
</feature>
<evidence type="ECO:0000256" key="1">
    <source>
        <dbReference type="ARBA" id="ARBA00022729"/>
    </source>
</evidence>
<sequence length="186" mass="19479">MKILGLSIAAVCLAGTGANAQNISYEIYGGVALEDSSGLNYGGTNFAMDHGSTFGVGAYLDPIRGFEFGLDIMVTDRRYDGFVSGVETASLMVNARYPFAISSTIEGYVGLGLGVVDVKYDGNTAFPAFSGSDAVAGGQISLGASYALPRGQIFTELKYQEAFKDATIVGADVGYNSTSFLVGYRF</sequence>
<evidence type="ECO:0000256" key="2">
    <source>
        <dbReference type="SAM" id="SignalP"/>
    </source>
</evidence>
<feature type="signal peptide" evidence="2">
    <location>
        <begin position="1"/>
        <end position="20"/>
    </location>
</feature>
<evidence type="ECO:0000313" key="4">
    <source>
        <dbReference type="EMBL" id="ASM72495.1"/>
    </source>
</evidence>
<gene>
    <name evidence="4" type="ORF">SULPSESMR1_01684</name>
</gene>
<reference evidence="4 5" key="1">
    <citation type="submission" date="2017-07" db="EMBL/GenBank/DDBJ databases">
        <title>Genome Sequence of Sulfitobacter pseudonitzschiae Strain SMR1 Isolated from a culture of the Diatom Skeletonema marinoi.</title>
        <authorList>
            <person name="Topel M."/>
            <person name="Pinder M.I.M."/>
            <person name="Johansson O.N."/>
            <person name="Kourtchenko O."/>
            <person name="Godhe A."/>
            <person name="Clarke A.K."/>
        </authorList>
    </citation>
    <scope>NUCLEOTIDE SEQUENCE [LARGE SCALE GENOMIC DNA]</scope>
    <source>
        <strain evidence="4 5">SMR1</strain>
    </source>
</reference>
<dbReference type="Gene3D" id="2.40.160.20">
    <property type="match status" value="1"/>
</dbReference>
<dbReference type="RefSeq" id="WP_089420398.1">
    <property type="nucleotide sequence ID" value="NZ_CP022415.1"/>
</dbReference>
<evidence type="ECO:0000313" key="5">
    <source>
        <dbReference type="Proteomes" id="UP000199754"/>
    </source>
</evidence>
<dbReference type="EMBL" id="CP022415">
    <property type="protein sequence ID" value="ASM72495.1"/>
    <property type="molecule type" value="Genomic_DNA"/>
</dbReference>
<keyword evidence="1 2" id="KW-0732">Signal</keyword>
<dbReference type="OrthoDB" id="7857551at2"/>
<dbReference type="KEGG" id="spse:SULPSESMR1_01684"/>
<dbReference type="Proteomes" id="UP000199754">
    <property type="component" value="Chromosome"/>
</dbReference>
<dbReference type="InterPro" id="IPR027385">
    <property type="entry name" value="Beta-barrel_OMP"/>
</dbReference>
<dbReference type="SUPFAM" id="SSF56925">
    <property type="entry name" value="OMPA-like"/>
    <property type="match status" value="1"/>
</dbReference>
<organism evidence="4 5">
    <name type="scientific">Pseudosulfitobacter pseudonitzschiae</name>
    <dbReference type="NCBI Taxonomy" id="1402135"/>
    <lineage>
        <taxon>Bacteria</taxon>
        <taxon>Pseudomonadati</taxon>
        <taxon>Pseudomonadota</taxon>
        <taxon>Alphaproteobacteria</taxon>
        <taxon>Rhodobacterales</taxon>
        <taxon>Roseobacteraceae</taxon>
        <taxon>Pseudosulfitobacter</taxon>
    </lineage>
</organism>
<dbReference type="InterPro" id="IPR011250">
    <property type="entry name" value="OMP/PagP_B-barrel"/>
</dbReference>
<evidence type="ECO:0000259" key="3">
    <source>
        <dbReference type="Pfam" id="PF13505"/>
    </source>
</evidence>
<proteinExistence type="predicted"/>